<keyword evidence="2" id="KW-0067">ATP-binding</keyword>
<dbReference type="AlphaFoldDB" id="A0A226DVX4"/>
<dbReference type="GO" id="GO:0004386">
    <property type="term" value="F:helicase activity"/>
    <property type="evidence" value="ECO:0007669"/>
    <property type="project" value="UniProtKB-KW"/>
</dbReference>
<evidence type="ECO:0000313" key="2">
    <source>
        <dbReference type="EMBL" id="OXA49188.1"/>
    </source>
</evidence>
<dbReference type="Proteomes" id="UP000198287">
    <property type="component" value="Unassembled WGS sequence"/>
</dbReference>
<evidence type="ECO:0000313" key="3">
    <source>
        <dbReference type="Proteomes" id="UP000198287"/>
    </source>
</evidence>
<keyword evidence="3" id="KW-1185">Reference proteome</keyword>
<protein>
    <submittedName>
        <fullName evidence="2">ATP-dependent DNA helicase Q4</fullName>
    </submittedName>
</protein>
<reference evidence="2 3" key="1">
    <citation type="submission" date="2015-12" db="EMBL/GenBank/DDBJ databases">
        <title>The genome of Folsomia candida.</title>
        <authorList>
            <person name="Faddeeva A."/>
            <person name="Derks M.F."/>
            <person name="Anvar Y."/>
            <person name="Smit S."/>
            <person name="Van Straalen N."/>
            <person name="Roelofs D."/>
        </authorList>
    </citation>
    <scope>NUCLEOTIDE SEQUENCE [LARGE SCALE GENOMIC DNA]</scope>
    <source>
        <strain evidence="2 3">VU population</strain>
        <tissue evidence="2">Whole body</tissue>
    </source>
</reference>
<dbReference type="InterPro" id="IPR001650">
    <property type="entry name" value="Helicase_C-like"/>
</dbReference>
<dbReference type="PROSITE" id="PS51194">
    <property type="entry name" value="HELICASE_CTER"/>
    <property type="match status" value="1"/>
</dbReference>
<keyword evidence="2" id="KW-0547">Nucleotide-binding</keyword>
<accession>A0A226DVX4</accession>
<gene>
    <name evidence="2" type="ORF">Fcan01_15324</name>
</gene>
<dbReference type="InterPro" id="IPR027417">
    <property type="entry name" value="P-loop_NTPase"/>
</dbReference>
<dbReference type="SMART" id="SM00490">
    <property type="entry name" value="HELICc"/>
    <property type="match status" value="1"/>
</dbReference>
<sequence length="276" mass="31419">MTWGQSVAGSIWRGVNLSRGQYDRGNLSRGNLTGHIKLLPTFINNVIDGLKLYGSKFPKTVIYVDSHAEMNKLYRSLMQHLKEFAYFGSPNSFETRILHLYYGEQDDTTKQFIETEFRNQESTVRLVIATVAFGLGVDIPDIRISAYLQSTHKSEVHVSQFLQCIGRAARDGNPGLGLIFSRNLAYQKCMWDGLHSAFKIGGDELLSIPYICGHQEDCEEDCGNKCLCPDCICCDFCRKSCPCQLPNYMSYEQYFLPVINSYDLVEDLVDFDYKDE</sequence>
<comment type="caution">
    <text evidence="2">The sequence shown here is derived from an EMBL/GenBank/DDBJ whole genome shotgun (WGS) entry which is preliminary data.</text>
</comment>
<proteinExistence type="predicted"/>
<keyword evidence="2" id="KW-0347">Helicase</keyword>
<dbReference type="STRING" id="158441.A0A226DVX4"/>
<dbReference type="Pfam" id="PF00271">
    <property type="entry name" value="Helicase_C"/>
    <property type="match status" value="1"/>
</dbReference>
<organism evidence="2 3">
    <name type="scientific">Folsomia candida</name>
    <name type="common">Springtail</name>
    <dbReference type="NCBI Taxonomy" id="158441"/>
    <lineage>
        <taxon>Eukaryota</taxon>
        <taxon>Metazoa</taxon>
        <taxon>Ecdysozoa</taxon>
        <taxon>Arthropoda</taxon>
        <taxon>Hexapoda</taxon>
        <taxon>Collembola</taxon>
        <taxon>Entomobryomorpha</taxon>
        <taxon>Isotomoidea</taxon>
        <taxon>Isotomidae</taxon>
        <taxon>Proisotominae</taxon>
        <taxon>Folsomia</taxon>
    </lineage>
</organism>
<dbReference type="SUPFAM" id="SSF52540">
    <property type="entry name" value="P-loop containing nucleoside triphosphate hydrolases"/>
    <property type="match status" value="1"/>
</dbReference>
<dbReference type="Gene3D" id="3.40.50.300">
    <property type="entry name" value="P-loop containing nucleotide triphosphate hydrolases"/>
    <property type="match status" value="1"/>
</dbReference>
<feature type="domain" description="Helicase C-terminal" evidence="1">
    <location>
        <begin position="49"/>
        <end position="209"/>
    </location>
</feature>
<dbReference type="OMA" id="THKSEVH"/>
<dbReference type="InterPro" id="IPR017900">
    <property type="entry name" value="4Fe4S_Fe_S_CS"/>
</dbReference>
<name>A0A226DVX4_FOLCA</name>
<dbReference type="PROSITE" id="PS00198">
    <property type="entry name" value="4FE4S_FER_1"/>
    <property type="match status" value="1"/>
</dbReference>
<evidence type="ECO:0000259" key="1">
    <source>
        <dbReference type="PROSITE" id="PS51194"/>
    </source>
</evidence>
<keyword evidence="2" id="KW-0378">Hydrolase</keyword>
<dbReference type="EMBL" id="LNIX01000010">
    <property type="protein sequence ID" value="OXA49188.1"/>
    <property type="molecule type" value="Genomic_DNA"/>
</dbReference>